<dbReference type="Pfam" id="PF01182">
    <property type="entry name" value="Glucosamine_iso"/>
    <property type="match status" value="1"/>
</dbReference>
<dbReference type="AlphaFoldDB" id="A0A8J8CGN5"/>
<dbReference type="InterPro" id="IPR037171">
    <property type="entry name" value="NagB/RpiA_transferase-like"/>
</dbReference>
<evidence type="ECO:0000313" key="3">
    <source>
        <dbReference type="EMBL" id="MBX8632055.1"/>
    </source>
</evidence>
<evidence type="ECO:0000256" key="1">
    <source>
        <dbReference type="ARBA" id="ARBA00022801"/>
    </source>
</evidence>
<dbReference type="GO" id="GO:0042802">
    <property type="term" value="F:identical protein binding"/>
    <property type="evidence" value="ECO:0007669"/>
    <property type="project" value="TreeGrafter"/>
</dbReference>
<evidence type="ECO:0000259" key="2">
    <source>
        <dbReference type="Pfam" id="PF01182"/>
    </source>
</evidence>
<dbReference type="EMBL" id="JAHEAC010000072">
    <property type="protein sequence ID" value="MBX8644546.1"/>
    <property type="molecule type" value="Genomic_DNA"/>
</dbReference>
<dbReference type="Proteomes" id="UP000750197">
    <property type="component" value="Unassembled WGS sequence"/>
</dbReference>
<organism evidence="4 5">
    <name type="scientific">Candidatus Sysuiplasma superficiale</name>
    <dbReference type="NCBI Taxonomy" id="2823368"/>
    <lineage>
        <taxon>Archaea</taxon>
        <taxon>Methanobacteriati</taxon>
        <taxon>Thermoplasmatota</taxon>
        <taxon>Thermoplasmata</taxon>
        <taxon>Candidatus Sysuiplasmatales</taxon>
        <taxon>Candidatus Sysuiplasmataceae</taxon>
        <taxon>Candidatus Sysuiplasma</taxon>
    </lineage>
</organism>
<dbReference type="HAMAP" id="MF_01241">
    <property type="entry name" value="GlcN6P_deamin"/>
    <property type="match status" value="1"/>
</dbReference>
<name>A0A8J8CGN5_9ARCH</name>
<proteinExistence type="inferred from homology"/>
<dbReference type="PROSITE" id="PS01161">
    <property type="entry name" value="GLC_GALNAC_ISOMERASE"/>
    <property type="match status" value="1"/>
</dbReference>
<accession>A0A8J8CGN5</accession>
<protein>
    <submittedName>
        <fullName evidence="4">Glucosamine-6-phosphate deaminase</fullName>
        <ecNumber evidence="4">3.5.99.6</ecNumber>
    </submittedName>
</protein>
<dbReference type="InterPro" id="IPR004547">
    <property type="entry name" value="Glucosamine6P_isomerase"/>
</dbReference>
<evidence type="ECO:0000313" key="5">
    <source>
        <dbReference type="Proteomes" id="UP000750197"/>
    </source>
</evidence>
<dbReference type="InterPro" id="IPR006148">
    <property type="entry name" value="Glc/Gal-6P_isomerase"/>
</dbReference>
<dbReference type="Gene3D" id="3.40.50.1360">
    <property type="match status" value="1"/>
</dbReference>
<dbReference type="GO" id="GO:0006046">
    <property type="term" value="P:N-acetylglucosamine catabolic process"/>
    <property type="evidence" value="ECO:0007669"/>
    <property type="project" value="TreeGrafter"/>
</dbReference>
<sequence>MRKLEIDGIRVIVFDDTKSMIAEAVSYLYDVLRTDPESVIGLATGDTFIPFYSMIAETFRKARVSFKDVTTFNLDEYVGLPEDSPHSYHTYMEQNLFSKVDINRKNAHLPDGSAPDPEEAASEYEKLIREAGGIDLQFLGLGRNGHIGFNEPGTSFDSLTHVTELSEGTVLANAHLFGSPEDVPHRAITMGIRTILDARRVVLLAFGENKSVAIRDTFTRGITESVPASSLKLHRRATFLLDSAAAKFIT</sequence>
<feature type="domain" description="Glucosamine/galactosamine-6-phosphate isomerase" evidence="2">
    <location>
        <begin position="20"/>
        <end position="234"/>
    </location>
</feature>
<keyword evidence="1 4" id="KW-0378">Hydrolase</keyword>
<dbReference type="PANTHER" id="PTHR11280:SF5">
    <property type="entry name" value="GLUCOSAMINE-6-PHOSPHATE ISOMERASE"/>
    <property type="match status" value="1"/>
</dbReference>
<dbReference type="InterPro" id="IPR018321">
    <property type="entry name" value="Glucosamine6P_isomerase_CS"/>
</dbReference>
<dbReference type="Proteomes" id="UP000716004">
    <property type="component" value="Unassembled WGS sequence"/>
</dbReference>
<dbReference type="EMBL" id="JAGVSJ010000013">
    <property type="protein sequence ID" value="MBX8632055.1"/>
    <property type="molecule type" value="Genomic_DNA"/>
</dbReference>
<dbReference type="GO" id="GO:0005975">
    <property type="term" value="P:carbohydrate metabolic process"/>
    <property type="evidence" value="ECO:0007669"/>
    <property type="project" value="InterPro"/>
</dbReference>
<dbReference type="CDD" id="cd01399">
    <property type="entry name" value="GlcN6P_deaminase"/>
    <property type="match status" value="1"/>
</dbReference>
<dbReference type="NCBIfam" id="TIGR00502">
    <property type="entry name" value="nagB"/>
    <property type="match status" value="1"/>
</dbReference>
<dbReference type="GO" id="GO:0006043">
    <property type="term" value="P:glucosamine catabolic process"/>
    <property type="evidence" value="ECO:0007669"/>
    <property type="project" value="TreeGrafter"/>
</dbReference>
<dbReference type="EC" id="3.5.99.6" evidence="4"/>
<reference evidence="4" key="1">
    <citation type="submission" date="2021-05" db="EMBL/GenBank/DDBJ databases">
        <title>Genomic insights into ecological role and evolution of a novel Thermoplasmata order Candidatus Sysuiplasmatales.</title>
        <authorList>
            <person name="Yuan Y."/>
        </authorList>
    </citation>
    <scope>NUCLEOTIDE SEQUENCE</scope>
    <source>
        <strain evidence="4">TUT19-bin139</strain>
        <strain evidence="3">YP2-bin.285</strain>
    </source>
</reference>
<dbReference type="SUPFAM" id="SSF100950">
    <property type="entry name" value="NagB/RpiA/CoA transferase-like"/>
    <property type="match status" value="1"/>
</dbReference>
<dbReference type="PANTHER" id="PTHR11280">
    <property type="entry name" value="GLUCOSAMINE-6-PHOSPHATE ISOMERASE"/>
    <property type="match status" value="1"/>
</dbReference>
<gene>
    <name evidence="4" type="primary">nagB</name>
    <name evidence="3" type="ORF">J9259_06015</name>
    <name evidence="4" type="ORF">KIY12_07495</name>
</gene>
<dbReference type="GO" id="GO:0019262">
    <property type="term" value="P:N-acetylneuraminate catabolic process"/>
    <property type="evidence" value="ECO:0007669"/>
    <property type="project" value="TreeGrafter"/>
</dbReference>
<dbReference type="GO" id="GO:0004342">
    <property type="term" value="F:glucosamine-6-phosphate deaminase activity"/>
    <property type="evidence" value="ECO:0007669"/>
    <property type="project" value="UniProtKB-EC"/>
</dbReference>
<comment type="caution">
    <text evidence="4">The sequence shown here is derived from an EMBL/GenBank/DDBJ whole genome shotgun (WGS) entry which is preliminary data.</text>
</comment>
<evidence type="ECO:0000313" key="4">
    <source>
        <dbReference type="EMBL" id="MBX8644546.1"/>
    </source>
</evidence>
<dbReference type="GO" id="GO:0005737">
    <property type="term" value="C:cytoplasm"/>
    <property type="evidence" value="ECO:0007669"/>
    <property type="project" value="TreeGrafter"/>
</dbReference>